<sequence length="42" mass="4947">MICRRVMLSWPTVLPCLCWIWPQPPSPTDHQWLGLPWSVEVS</sequence>
<evidence type="ECO:0000256" key="1">
    <source>
        <dbReference type="SAM" id="SignalP"/>
    </source>
</evidence>
<dbReference type="EMBL" id="GBRH01224174">
    <property type="protein sequence ID" value="JAD73721.1"/>
    <property type="molecule type" value="Transcribed_RNA"/>
</dbReference>
<organism evidence="2">
    <name type="scientific">Arundo donax</name>
    <name type="common">Giant reed</name>
    <name type="synonym">Donax arundinaceus</name>
    <dbReference type="NCBI Taxonomy" id="35708"/>
    <lineage>
        <taxon>Eukaryota</taxon>
        <taxon>Viridiplantae</taxon>
        <taxon>Streptophyta</taxon>
        <taxon>Embryophyta</taxon>
        <taxon>Tracheophyta</taxon>
        <taxon>Spermatophyta</taxon>
        <taxon>Magnoliopsida</taxon>
        <taxon>Liliopsida</taxon>
        <taxon>Poales</taxon>
        <taxon>Poaceae</taxon>
        <taxon>PACMAD clade</taxon>
        <taxon>Arundinoideae</taxon>
        <taxon>Arundineae</taxon>
        <taxon>Arundo</taxon>
    </lineage>
</organism>
<proteinExistence type="predicted"/>
<reference evidence="2" key="2">
    <citation type="journal article" date="2015" name="Data Brief">
        <title>Shoot transcriptome of the giant reed, Arundo donax.</title>
        <authorList>
            <person name="Barrero R.A."/>
            <person name="Guerrero F.D."/>
            <person name="Moolhuijzen P."/>
            <person name="Goolsby J.A."/>
            <person name="Tidwell J."/>
            <person name="Bellgard S.E."/>
            <person name="Bellgard M.I."/>
        </authorList>
    </citation>
    <scope>NUCLEOTIDE SEQUENCE</scope>
    <source>
        <tissue evidence="2">Shoot tissue taken approximately 20 cm above the soil surface</tissue>
    </source>
</reference>
<feature type="signal peptide" evidence="1">
    <location>
        <begin position="1"/>
        <end position="18"/>
    </location>
</feature>
<keyword evidence="1" id="KW-0732">Signal</keyword>
<protein>
    <submittedName>
        <fullName evidence="2">Uncharacterized protein</fullName>
    </submittedName>
</protein>
<dbReference type="AlphaFoldDB" id="A0A0A9CDR9"/>
<name>A0A0A9CDR9_ARUDO</name>
<accession>A0A0A9CDR9</accession>
<reference evidence="2" key="1">
    <citation type="submission" date="2014-09" db="EMBL/GenBank/DDBJ databases">
        <authorList>
            <person name="Magalhaes I.L.F."/>
            <person name="Oliveira U."/>
            <person name="Santos F.R."/>
            <person name="Vidigal T.H.D.A."/>
            <person name="Brescovit A.D."/>
            <person name="Santos A.J."/>
        </authorList>
    </citation>
    <scope>NUCLEOTIDE SEQUENCE</scope>
    <source>
        <tissue evidence="2">Shoot tissue taken approximately 20 cm above the soil surface</tissue>
    </source>
</reference>
<evidence type="ECO:0000313" key="2">
    <source>
        <dbReference type="EMBL" id="JAD73721.1"/>
    </source>
</evidence>
<feature type="chain" id="PRO_5002046035" evidence="1">
    <location>
        <begin position="19"/>
        <end position="42"/>
    </location>
</feature>